<dbReference type="Pfam" id="PF01052">
    <property type="entry name" value="FliMN_C"/>
    <property type="match status" value="1"/>
</dbReference>
<evidence type="ECO:0000256" key="8">
    <source>
        <dbReference type="SAM" id="MobiDB-lite"/>
    </source>
</evidence>
<dbReference type="RefSeq" id="WP_128443912.1">
    <property type="nucleotide sequence ID" value="NZ_SBIP01000003.1"/>
</dbReference>
<dbReference type="EMBL" id="SBIP01000003">
    <property type="protein sequence ID" value="RWX76998.1"/>
    <property type="molecule type" value="Genomic_DNA"/>
</dbReference>
<organism evidence="10 11">
    <name type="scientific">Neorhizobium lilium</name>
    <dbReference type="NCBI Taxonomy" id="2503024"/>
    <lineage>
        <taxon>Bacteria</taxon>
        <taxon>Pseudomonadati</taxon>
        <taxon>Pseudomonadota</taxon>
        <taxon>Alphaproteobacteria</taxon>
        <taxon>Hyphomicrobiales</taxon>
        <taxon>Rhizobiaceae</taxon>
        <taxon>Rhizobium/Agrobacterium group</taxon>
        <taxon>Neorhizobium</taxon>
    </lineage>
</organism>
<keyword evidence="10" id="KW-0966">Cell projection</keyword>
<evidence type="ECO:0000313" key="11">
    <source>
        <dbReference type="Proteomes" id="UP000287687"/>
    </source>
</evidence>
<dbReference type="InterPro" id="IPR051469">
    <property type="entry name" value="FliN/MopA/SpaO"/>
</dbReference>
<feature type="region of interest" description="Disordered" evidence="8">
    <location>
        <begin position="81"/>
        <end position="108"/>
    </location>
</feature>
<evidence type="ECO:0000256" key="4">
    <source>
        <dbReference type="ARBA" id="ARBA00022500"/>
    </source>
</evidence>
<dbReference type="PRINTS" id="PR00956">
    <property type="entry name" value="FLGMOTORFLIN"/>
</dbReference>
<accession>A0A3S3S534</accession>
<evidence type="ECO:0000256" key="3">
    <source>
        <dbReference type="ARBA" id="ARBA00022475"/>
    </source>
</evidence>
<evidence type="ECO:0000256" key="7">
    <source>
        <dbReference type="RuleBase" id="RU362074"/>
    </source>
</evidence>
<keyword evidence="5 7" id="KW-0283">Flagellar rotation</keyword>
<dbReference type="InterPro" id="IPR012826">
    <property type="entry name" value="FliN"/>
</dbReference>
<dbReference type="GO" id="GO:0071973">
    <property type="term" value="P:bacterial-type flagellum-dependent cell motility"/>
    <property type="evidence" value="ECO:0007669"/>
    <property type="project" value="UniProtKB-UniRule"/>
</dbReference>
<dbReference type="GO" id="GO:0009425">
    <property type="term" value="C:bacterial-type flagellum basal body"/>
    <property type="evidence" value="ECO:0007669"/>
    <property type="project" value="UniProtKB-SubCell"/>
</dbReference>
<dbReference type="Gene3D" id="2.30.330.10">
    <property type="entry name" value="SpoA-like"/>
    <property type="match status" value="1"/>
</dbReference>
<sequence>MARKPTVKNDIIEDPVASSSLDLESAIDDLRGALKADEEGTLLPSDADAFSAEAPSFGGDFGADDLSTSFGEASPFDDASPFGGASAFGDTAAPSMGAGSSHGDSEENYGLEANHELIMDIPIDVQIVLGSSRMPVKGLMNLKEGTTVTLDKKIGEPVDITVNGRLIARGEITLLEDDDTRFGVKVTELSGASKG</sequence>
<keyword evidence="4 7" id="KW-0145">Chemotaxis</keyword>
<dbReference type="InterPro" id="IPR001172">
    <property type="entry name" value="FliN_T3SS_HrcQb"/>
</dbReference>
<proteinExistence type="inferred from homology"/>
<evidence type="ECO:0000256" key="1">
    <source>
        <dbReference type="ARBA" id="ARBA00009226"/>
    </source>
</evidence>
<comment type="caution">
    <text evidence="10">The sequence shown here is derived from an EMBL/GenBank/DDBJ whole genome shotgun (WGS) entry which is preliminary data.</text>
</comment>
<keyword evidence="6 7" id="KW-0472">Membrane</keyword>
<keyword evidence="10" id="KW-0969">Cilium</keyword>
<comment type="function">
    <text evidence="7">FliN is one of three proteins (FliG, FliN, FliM) that form the rotor-mounted switch complex (C ring), located at the base of the basal body. This complex interacts with the CheY and CheZ chemotaxis proteins, in addition to contacting components of the motor that determine the direction of flagellar rotation.</text>
</comment>
<dbReference type="PANTHER" id="PTHR43484:SF1">
    <property type="entry name" value="FLAGELLAR MOTOR SWITCH PROTEIN FLIN"/>
    <property type="match status" value="1"/>
</dbReference>
<dbReference type="InterPro" id="IPR036429">
    <property type="entry name" value="SpoA-like_sf"/>
</dbReference>
<protein>
    <recommendedName>
        <fullName evidence="2 7">Flagellar motor switch protein FliN</fullName>
    </recommendedName>
</protein>
<gene>
    <name evidence="10" type="primary">fliN</name>
    <name evidence="10" type="ORF">EPK99_15155</name>
</gene>
<name>A0A3S3S534_9HYPH</name>
<dbReference type="AlphaFoldDB" id="A0A3S3S534"/>
<evidence type="ECO:0000259" key="9">
    <source>
        <dbReference type="Pfam" id="PF01052"/>
    </source>
</evidence>
<evidence type="ECO:0000256" key="5">
    <source>
        <dbReference type="ARBA" id="ARBA00022779"/>
    </source>
</evidence>
<dbReference type="PANTHER" id="PTHR43484">
    <property type="match status" value="1"/>
</dbReference>
<keyword evidence="11" id="KW-1185">Reference proteome</keyword>
<dbReference type="GO" id="GO:0006935">
    <property type="term" value="P:chemotaxis"/>
    <property type="evidence" value="ECO:0007669"/>
    <property type="project" value="UniProtKB-KW"/>
</dbReference>
<keyword evidence="7" id="KW-0975">Bacterial flagellum</keyword>
<dbReference type="SUPFAM" id="SSF101801">
    <property type="entry name" value="Surface presentation of antigens (SPOA)"/>
    <property type="match status" value="1"/>
</dbReference>
<dbReference type="Proteomes" id="UP000287687">
    <property type="component" value="Unassembled WGS sequence"/>
</dbReference>
<dbReference type="GO" id="GO:0005886">
    <property type="term" value="C:plasma membrane"/>
    <property type="evidence" value="ECO:0007669"/>
    <property type="project" value="UniProtKB-SubCell"/>
</dbReference>
<dbReference type="InterPro" id="IPR001543">
    <property type="entry name" value="FliN-like_C"/>
</dbReference>
<keyword evidence="3 7" id="KW-1003">Cell membrane</keyword>
<evidence type="ECO:0000256" key="2">
    <source>
        <dbReference type="ARBA" id="ARBA00021897"/>
    </source>
</evidence>
<comment type="similarity">
    <text evidence="1 7">Belongs to the FliN/MopA/SpaO family.</text>
</comment>
<feature type="domain" description="Flagellar motor switch protein FliN-like C-terminal" evidence="9">
    <location>
        <begin position="117"/>
        <end position="189"/>
    </location>
</feature>
<dbReference type="NCBIfam" id="TIGR02480">
    <property type="entry name" value="fliN"/>
    <property type="match status" value="1"/>
</dbReference>
<dbReference type="OrthoDB" id="9790303at2"/>
<reference evidence="10 11" key="1">
    <citation type="submission" date="2019-01" db="EMBL/GenBank/DDBJ databases">
        <title>The draft genome of Rhizobium sp. 24NR.</title>
        <authorList>
            <person name="Liu L."/>
            <person name="Liang L."/>
            <person name="Shi S."/>
            <person name="Xu L."/>
            <person name="Wang X."/>
            <person name="Li L."/>
            <person name="Zhang X."/>
        </authorList>
    </citation>
    <scope>NUCLEOTIDE SEQUENCE [LARGE SCALE GENOMIC DNA]</scope>
    <source>
        <strain evidence="10 11">24NR</strain>
    </source>
</reference>
<evidence type="ECO:0000256" key="6">
    <source>
        <dbReference type="ARBA" id="ARBA00023136"/>
    </source>
</evidence>
<evidence type="ECO:0000313" key="10">
    <source>
        <dbReference type="EMBL" id="RWX76998.1"/>
    </source>
</evidence>
<keyword evidence="10" id="KW-0282">Flagellum</keyword>
<comment type="subcellular location">
    <subcellularLocation>
        <location evidence="7">Cell membrane</location>
        <topology evidence="7">Peripheral membrane protein</topology>
        <orientation evidence="7">Cytoplasmic side</orientation>
    </subcellularLocation>
    <subcellularLocation>
        <location evidence="7">Bacterial flagellum basal body</location>
    </subcellularLocation>
</comment>
<dbReference type="GO" id="GO:0003774">
    <property type="term" value="F:cytoskeletal motor activity"/>
    <property type="evidence" value="ECO:0007669"/>
    <property type="project" value="UniProtKB-UniRule"/>
</dbReference>